<dbReference type="PANTHER" id="PTHR40112:SF1">
    <property type="entry name" value="H2HPP ISOMERASE"/>
    <property type="match status" value="1"/>
</dbReference>
<organism evidence="2 3">
    <name type="scientific">Fodinibius salsisoli</name>
    <dbReference type="NCBI Taxonomy" id="2820877"/>
    <lineage>
        <taxon>Bacteria</taxon>
        <taxon>Pseudomonadati</taxon>
        <taxon>Balneolota</taxon>
        <taxon>Balneolia</taxon>
        <taxon>Balneolales</taxon>
        <taxon>Balneolaceae</taxon>
        <taxon>Fodinibius</taxon>
    </lineage>
</organism>
<dbReference type="InterPro" id="IPR011051">
    <property type="entry name" value="RmlC_Cupin_sf"/>
</dbReference>
<feature type="domain" description="Cupin type-2" evidence="1">
    <location>
        <begin position="44"/>
        <end position="100"/>
    </location>
</feature>
<dbReference type="InterPro" id="IPR013096">
    <property type="entry name" value="Cupin_2"/>
</dbReference>
<dbReference type="CDD" id="cd02238">
    <property type="entry name" value="cupin_KdgF"/>
    <property type="match status" value="1"/>
</dbReference>
<dbReference type="SUPFAM" id="SSF51182">
    <property type="entry name" value="RmlC-like cupins"/>
    <property type="match status" value="1"/>
</dbReference>
<evidence type="ECO:0000259" key="1">
    <source>
        <dbReference type="Pfam" id="PF07883"/>
    </source>
</evidence>
<dbReference type="Gene3D" id="2.60.120.10">
    <property type="entry name" value="Jelly Rolls"/>
    <property type="match status" value="1"/>
</dbReference>
<name>A0ABT3PKW5_9BACT</name>
<sequence length="113" mass="13005">MPVLKFDETPAEQLKEGVERKIIHTDELMTVLIDFTNGPWSEPEPPHSHPHEQTCYVAEGKIILFCEGEEDQHLKAGDMFYIPSGKEHTIQLLTEKVRLIDSFTPLREDFLNS</sequence>
<dbReference type="PANTHER" id="PTHR40112">
    <property type="entry name" value="H2HPP ISOMERASE"/>
    <property type="match status" value="1"/>
</dbReference>
<dbReference type="Proteomes" id="UP001207918">
    <property type="component" value="Unassembled WGS sequence"/>
</dbReference>
<evidence type="ECO:0000313" key="2">
    <source>
        <dbReference type="EMBL" id="MCW9706594.1"/>
    </source>
</evidence>
<dbReference type="InterPro" id="IPR052535">
    <property type="entry name" value="Bacilysin_H2HPP_isomerase"/>
</dbReference>
<evidence type="ECO:0000313" key="3">
    <source>
        <dbReference type="Proteomes" id="UP001207918"/>
    </source>
</evidence>
<accession>A0ABT3PKW5</accession>
<protein>
    <submittedName>
        <fullName evidence="2">Cupin domain-containing protein</fullName>
    </submittedName>
</protein>
<dbReference type="InterPro" id="IPR014710">
    <property type="entry name" value="RmlC-like_jellyroll"/>
</dbReference>
<comment type="caution">
    <text evidence="2">The sequence shown here is derived from an EMBL/GenBank/DDBJ whole genome shotgun (WGS) entry which is preliminary data.</text>
</comment>
<reference evidence="2 3" key="1">
    <citation type="submission" date="2021-03" db="EMBL/GenBank/DDBJ databases">
        <title>Aliifodinibius sp. nov., a new bacterium isolated from saline soil.</title>
        <authorList>
            <person name="Galisteo C."/>
            <person name="De La Haba R."/>
            <person name="Sanchez-Porro C."/>
            <person name="Ventosa A."/>
        </authorList>
    </citation>
    <scope>NUCLEOTIDE SEQUENCE [LARGE SCALE GENOMIC DNA]</scope>
    <source>
        <strain evidence="2 3">1BSP15-2V2</strain>
    </source>
</reference>
<gene>
    <name evidence="2" type="ORF">J6I44_06990</name>
</gene>
<dbReference type="Pfam" id="PF07883">
    <property type="entry name" value="Cupin_2"/>
    <property type="match status" value="1"/>
</dbReference>
<dbReference type="EMBL" id="JAGGJA010000004">
    <property type="protein sequence ID" value="MCW9706594.1"/>
    <property type="molecule type" value="Genomic_DNA"/>
</dbReference>
<dbReference type="RefSeq" id="WP_265765317.1">
    <property type="nucleotide sequence ID" value="NZ_JAGGJA010000004.1"/>
</dbReference>
<keyword evidence="3" id="KW-1185">Reference proteome</keyword>
<proteinExistence type="predicted"/>